<reference evidence="2 3" key="1">
    <citation type="submission" date="2015-01" db="EMBL/GenBank/DDBJ databases">
        <title>Genome sequence of Mycobacterium llatzerense and Mycobacterium immunogenum recovered from brain abscess.</title>
        <authorList>
            <person name="Greninger A.L."/>
            <person name="Langelier C."/>
            <person name="Cunningham G."/>
            <person name="Chiu C.Y."/>
            <person name="Miller S."/>
        </authorList>
    </citation>
    <scope>NUCLEOTIDE SEQUENCE [LARGE SCALE GENOMIC DNA]</scope>
    <source>
        <strain evidence="2 3">CLUC14</strain>
    </source>
</reference>
<organism evidence="2 3">
    <name type="scientific">Mycolicibacterium llatzerense</name>
    <dbReference type="NCBI Taxonomy" id="280871"/>
    <lineage>
        <taxon>Bacteria</taxon>
        <taxon>Bacillati</taxon>
        <taxon>Actinomycetota</taxon>
        <taxon>Actinomycetes</taxon>
        <taxon>Mycobacteriales</taxon>
        <taxon>Mycobacteriaceae</taxon>
        <taxon>Mycolicibacterium</taxon>
    </lineage>
</organism>
<dbReference type="AlphaFoldDB" id="A0A0D1LJE9"/>
<dbReference type="InterPro" id="IPR036691">
    <property type="entry name" value="Endo/exonu/phosph_ase_sf"/>
</dbReference>
<accession>A0A0D1LJE9</accession>
<evidence type="ECO:0000259" key="1">
    <source>
        <dbReference type="Pfam" id="PF03372"/>
    </source>
</evidence>
<dbReference type="EMBL" id="JXST01000002">
    <property type="protein sequence ID" value="KIU18672.1"/>
    <property type="molecule type" value="Genomic_DNA"/>
</dbReference>
<feature type="domain" description="Endonuclease/exonuclease/phosphatase" evidence="1">
    <location>
        <begin position="6"/>
        <end position="211"/>
    </location>
</feature>
<proteinExistence type="predicted"/>
<dbReference type="OrthoDB" id="4520214at2"/>
<dbReference type="RefSeq" id="WP_043984272.1">
    <property type="nucleotide sequence ID" value="NZ_JXST01000002.1"/>
</dbReference>
<dbReference type="Gene3D" id="3.60.10.10">
    <property type="entry name" value="Endonuclease/exonuclease/phosphatase"/>
    <property type="match status" value="1"/>
</dbReference>
<keyword evidence="2" id="KW-0378">Hydrolase</keyword>
<name>A0A0D1LJE9_9MYCO</name>
<keyword evidence="2" id="KW-0269">Exonuclease</keyword>
<evidence type="ECO:0000313" key="3">
    <source>
        <dbReference type="Proteomes" id="UP000032221"/>
    </source>
</evidence>
<protein>
    <submittedName>
        <fullName evidence="2">Exonuclease III</fullName>
    </submittedName>
</protein>
<gene>
    <name evidence="2" type="ORF">TL10_01725</name>
</gene>
<comment type="caution">
    <text evidence="2">The sequence shown here is derived from an EMBL/GenBank/DDBJ whole genome shotgun (WGS) entry which is preliminary data.</text>
</comment>
<dbReference type="PATRIC" id="fig|280871.6.peg.351"/>
<dbReference type="InterPro" id="IPR005135">
    <property type="entry name" value="Endo/exonuclease/phosphatase"/>
</dbReference>
<evidence type="ECO:0000313" key="2">
    <source>
        <dbReference type="EMBL" id="KIU18672.1"/>
    </source>
</evidence>
<keyword evidence="2" id="KW-0540">Nuclease</keyword>
<dbReference type="Pfam" id="PF03372">
    <property type="entry name" value="Exo_endo_phos"/>
    <property type="match status" value="1"/>
</dbReference>
<sequence length="232" mass="25920">MTTTIATLNIRHGGRKSTDALASRMLGYDADVLVVTEFRANEVGSRFRTRLEGAGYTTSHPDVDSKLNTVLIASRRGIDRSWPFSDQLDANHLWCAQIADMTVCAVYMPQRTAKLPYWEALIAHARREGIELLVGDFNTGNNDLDKDPKGAKFIGPEMPSRLAASGYTDIWRSLHPHTREYSWYSRPGNNGFRLDYMFASLEVANRVTSCEFDHVPRQAGETDHSGLIALLG</sequence>
<keyword evidence="3" id="KW-1185">Reference proteome</keyword>
<dbReference type="STRING" id="280871.TL10_01725"/>
<dbReference type="Proteomes" id="UP000032221">
    <property type="component" value="Unassembled WGS sequence"/>
</dbReference>
<dbReference type="SUPFAM" id="SSF56219">
    <property type="entry name" value="DNase I-like"/>
    <property type="match status" value="1"/>
</dbReference>
<dbReference type="GO" id="GO:0004527">
    <property type="term" value="F:exonuclease activity"/>
    <property type="evidence" value="ECO:0007669"/>
    <property type="project" value="UniProtKB-KW"/>
</dbReference>